<evidence type="ECO:0000313" key="3">
    <source>
        <dbReference type="EMBL" id="SBW08025.1"/>
    </source>
</evidence>
<dbReference type="InterPro" id="IPR001296">
    <property type="entry name" value="Glyco_trans_1"/>
</dbReference>
<dbReference type="EMBL" id="FLUL01000001">
    <property type="protein sequence ID" value="SBW08025.1"/>
    <property type="molecule type" value="Genomic_DNA"/>
</dbReference>
<organism evidence="3">
    <name type="scientific">uncultured Dysgonomonas sp</name>
    <dbReference type="NCBI Taxonomy" id="206096"/>
    <lineage>
        <taxon>Bacteria</taxon>
        <taxon>Pseudomonadati</taxon>
        <taxon>Bacteroidota</taxon>
        <taxon>Bacteroidia</taxon>
        <taxon>Bacteroidales</taxon>
        <taxon>Dysgonomonadaceae</taxon>
        <taxon>Dysgonomonas</taxon>
        <taxon>environmental samples</taxon>
    </lineage>
</organism>
<dbReference type="InterPro" id="IPR028098">
    <property type="entry name" value="Glyco_trans_4-like_N"/>
</dbReference>
<evidence type="ECO:0000259" key="2">
    <source>
        <dbReference type="Pfam" id="PF13439"/>
    </source>
</evidence>
<dbReference type="Pfam" id="PF00534">
    <property type="entry name" value="Glycos_transf_1"/>
    <property type="match status" value="1"/>
</dbReference>
<dbReference type="GO" id="GO:0016757">
    <property type="term" value="F:glycosyltransferase activity"/>
    <property type="evidence" value="ECO:0007669"/>
    <property type="project" value="InterPro"/>
</dbReference>
<keyword evidence="3" id="KW-0808">Transferase</keyword>
<feature type="domain" description="Glycosyltransferase subfamily 4-like N-terminal" evidence="2">
    <location>
        <begin position="14"/>
        <end position="169"/>
    </location>
</feature>
<dbReference type="PANTHER" id="PTHR12526">
    <property type="entry name" value="GLYCOSYLTRANSFERASE"/>
    <property type="match status" value="1"/>
</dbReference>
<feature type="domain" description="Glycosyl transferase family 1" evidence="1">
    <location>
        <begin position="175"/>
        <end position="326"/>
    </location>
</feature>
<name>A0A212K932_9BACT</name>
<protein>
    <submittedName>
        <fullName evidence="3">Glycosyltransferase</fullName>
    </submittedName>
</protein>
<proteinExistence type="predicted"/>
<evidence type="ECO:0000259" key="1">
    <source>
        <dbReference type="Pfam" id="PF00534"/>
    </source>
</evidence>
<gene>
    <name evidence="3" type="ORF">KL86DYS2_13275</name>
</gene>
<dbReference type="SUPFAM" id="SSF53756">
    <property type="entry name" value="UDP-Glycosyltransferase/glycogen phosphorylase"/>
    <property type="match status" value="1"/>
</dbReference>
<dbReference type="AlphaFoldDB" id="A0A212K932"/>
<accession>A0A212K932</accession>
<dbReference type="Gene3D" id="3.40.50.2000">
    <property type="entry name" value="Glycogen Phosphorylase B"/>
    <property type="match status" value="2"/>
</dbReference>
<reference evidence="3" key="1">
    <citation type="submission" date="2016-04" db="EMBL/GenBank/DDBJ databases">
        <authorList>
            <person name="Evans L.H."/>
            <person name="Alamgir A."/>
            <person name="Owens N."/>
            <person name="Weber N.D."/>
            <person name="Virtaneva K."/>
            <person name="Barbian K."/>
            <person name="Babar A."/>
            <person name="Rosenke K."/>
        </authorList>
    </citation>
    <scope>NUCLEOTIDE SEQUENCE</scope>
    <source>
        <strain evidence="3">86-2</strain>
    </source>
</reference>
<dbReference type="RefSeq" id="WP_296951900.1">
    <property type="nucleotide sequence ID" value="NZ_LT599021.1"/>
</dbReference>
<dbReference type="PANTHER" id="PTHR12526:SF630">
    <property type="entry name" value="GLYCOSYLTRANSFERASE"/>
    <property type="match status" value="1"/>
</dbReference>
<dbReference type="Pfam" id="PF13439">
    <property type="entry name" value="Glyco_transf_4"/>
    <property type="match status" value="1"/>
</dbReference>
<sequence length="352" mass="40512">MKKILLITVRSDFGGGPMHMNQIIDYLPQDFAIFIACPQGEPYGTLWRNKKNKHDIVTIPFRKFSFIAFFRLVRLLRQERIEIVHSHGKGGGIYSRLLKLFYPSLKVIHTFHGLNNNLHFPKKNMYYGIEKLLNKLTSFFIFVSNGEMDIAKKYNIYCKKKSYVIYNGVVPPLKSKELLKDNIFRIITVTRFSYPKNMQSCLNIAKAFSRNPNIKFIWVGDGEDKALLEKESISLGLNIDFIGFSKEPYIYLQKSNIFLFTSLHEGLPYSLIESLSIGVPIVASNVVGNNEVVVDGVNGFLFNTEEEAVKYINEIYQNIELERRLSLGALSVYNERFNISGMINSLINIYNQ</sequence>